<sequence length="568" mass="64754">MQPLPTKNTYLKRRLIREPDEEKLEVEIEEQPVPSRIITLSEEVPKKACKGRPEKNMQAKTSAAEPSELNAFIPASSSSAHATQAGPSITVTEFDISIEALPKNELIFKRTYKKSVSIESDIRTHIGMQTRENEDSILTLHQLAENTPSSNNDKKKILEVPIGIEAVNQYKKDNGDFLKEDRWHNWKKTAKKVLLDQAIHTTRATHGGRHTGTMEAEALVIPLDLIKRGGGWKDPGYWDKLFGLARNGVSPPIELQIMIFPWIESYFGEKNAGWVTAYEREMQEVYENEDEDGNIIDLEVNEDSVEFVEEDGRMIIKEKQKKGKQRAVQSSMDTAKRGFLRLLIRCRRINLQDAAVYMYLNKENKHVNSRSRIFSSNSFKMFQEDIVAAITSPSVGRLEEYEGLVLDLVNTHKQVASRVAEVNRRLLRLQKQQDDRFEKSENSFNNFVEQNNHSNLALMNMTQQLAKNLQFIMMQQQCLNSQMQLLMTTNTLHNTNLNTSLPQASTFPATVPTPFSTFSFPPPPPSTHHPVAIYSAPPEKLLVAIQMAHQNQDKKKAKWVSHEPSSFN</sequence>
<comment type="caution">
    <text evidence="1">The sequence shown here is derived from an EMBL/GenBank/DDBJ whole genome shotgun (WGS) entry which is preliminary data.</text>
</comment>
<name>A0A8H7R5I8_9FUNG</name>
<reference evidence="1" key="1">
    <citation type="submission" date="2020-12" db="EMBL/GenBank/DDBJ databases">
        <title>Metabolic potential, ecology and presence of endohyphal bacteria is reflected in genomic diversity of Mucoromycotina.</title>
        <authorList>
            <person name="Muszewska A."/>
            <person name="Okrasinska A."/>
            <person name="Steczkiewicz K."/>
            <person name="Drgas O."/>
            <person name="Orlowska M."/>
            <person name="Perlinska-Lenart U."/>
            <person name="Aleksandrzak-Piekarczyk T."/>
            <person name="Szatraj K."/>
            <person name="Zielenkiewicz U."/>
            <person name="Pilsyk S."/>
            <person name="Malc E."/>
            <person name="Mieczkowski P."/>
            <person name="Kruszewska J.S."/>
            <person name="Biernat P."/>
            <person name="Pawlowska J."/>
        </authorList>
    </citation>
    <scope>NUCLEOTIDE SEQUENCE</scope>
    <source>
        <strain evidence="1">CBS 226.32</strain>
    </source>
</reference>
<dbReference type="InterPro" id="IPR038279">
    <property type="entry name" value="Ndc10_dom2_sf"/>
</dbReference>
<evidence type="ECO:0008006" key="3">
    <source>
        <dbReference type="Google" id="ProtNLM"/>
    </source>
</evidence>
<proteinExistence type="predicted"/>
<dbReference type="Proteomes" id="UP000650833">
    <property type="component" value="Unassembled WGS sequence"/>
</dbReference>
<organism evidence="1 2">
    <name type="scientific">Mucor plumbeus</name>
    <dbReference type="NCBI Taxonomy" id="97098"/>
    <lineage>
        <taxon>Eukaryota</taxon>
        <taxon>Fungi</taxon>
        <taxon>Fungi incertae sedis</taxon>
        <taxon>Mucoromycota</taxon>
        <taxon>Mucoromycotina</taxon>
        <taxon>Mucoromycetes</taxon>
        <taxon>Mucorales</taxon>
        <taxon>Mucorineae</taxon>
        <taxon>Mucoraceae</taxon>
        <taxon>Mucor</taxon>
    </lineage>
</organism>
<keyword evidence="2" id="KW-1185">Reference proteome</keyword>
<protein>
    <recommendedName>
        <fullName evidence="3">Ndc10 domain-containing protein</fullName>
    </recommendedName>
</protein>
<evidence type="ECO:0000313" key="1">
    <source>
        <dbReference type="EMBL" id="KAG2203683.1"/>
    </source>
</evidence>
<dbReference type="OrthoDB" id="2288587at2759"/>
<dbReference type="AlphaFoldDB" id="A0A8H7R5I8"/>
<dbReference type="GO" id="GO:0003677">
    <property type="term" value="F:DNA binding"/>
    <property type="evidence" value="ECO:0007669"/>
    <property type="project" value="InterPro"/>
</dbReference>
<dbReference type="Gene3D" id="1.10.443.20">
    <property type="entry name" value="Centromere DNA-binding protein complex CBF3 subunit, domain 2"/>
    <property type="match status" value="1"/>
</dbReference>
<accession>A0A8H7R5I8</accession>
<gene>
    <name evidence="1" type="ORF">INT46_003330</name>
</gene>
<dbReference type="EMBL" id="JAEPRC010000221">
    <property type="protein sequence ID" value="KAG2203683.1"/>
    <property type="molecule type" value="Genomic_DNA"/>
</dbReference>
<evidence type="ECO:0000313" key="2">
    <source>
        <dbReference type="Proteomes" id="UP000650833"/>
    </source>
</evidence>